<proteinExistence type="predicted"/>
<keyword evidence="3" id="KW-1185">Reference proteome</keyword>
<feature type="domain" description="Dynein heavy chain tail" evidence="1">
    <location>
        <begin position="173"/>
        <end position="548"/>
    </location>
</feature>
<dbReference type="InterPro" id="IPR026983">
    <property type="entry name" value="DHC"/>
</dbReference>
<accession>A0ABD2Q5C4</accession>
<dbReference type="PANTHER" id="PTHR46532:SF11">
    <property type="entry name" value="DYNEIN AXONEMAL HEAVY CHAIN 12"/>
    <property type="match status" value="1"/>
</dbReference>
<dbReference type="PANTHER" id="PTHR46532">
    <property type="entry name" value="MALE FERTILITY FACTOR KL5"/>
    <property type="match status" value="1"/>
</dbReference>
<organism evidence="2 3">
    <name type="scientific">Cichlidogyrus casuarinus</name>
    <dbReference type="NCBI Taxonomy" id="1844966"/>
    <lineage>
        <taxon>Eukaryota</taxon>
        <taxon>Metazoa</taxon>
        <taxon>Spiralia</taxon>
        <taxon>Lophotrochozoa</taxon>
        <taxon>Platyhelminthes</taxon>
        <taxon>Monogenea</taxon>
        <taxon>Monopisthocotylea</taxon>
        <taxon>Dactylogyridea</taxon>
        <taxon>Ancyrocephalidae</taxon>
        <taxon>Cichlidogyrus</taxon>
    </lineage>
</organism>
<dbReference type="InterPro" id="IPR013594">
    <property type="entry name" value="Dynein_heavy_tail"/>
</dbReference>
<dbReference type="EMBL" id="JBJKFK010000907">
    <property type="protein sequence ID" value="KAL3314784.1"/>
    <property type="molecule type" value="Genomic_DNA"/>
</dbReference>
<name>A0ABD2Q5C4_9PLAT</name>
<evidence type="ECO:0000313" key="2">
    <source>
        <dbReference type="EMBL" id="KAL3314784.1"/>
    </source>
</evidence>
<comment type="caution">
    <text evidence="2">The sequence shown here is derived from an EMBL/GenBank/DDBJ whole genome shotgun (WGS) entry which is preliminary data.</text>
</comment>
<sequence length="709" mass="83226">MVKKRVVLAKYDPNEHWHKHHTVITNQYFKDSTNKNAPNMLLMHIKDEELRIYVNYLDPTAEHCFYVIKAFTTPEVFLTEKNFSTYVKYGNLNGSILESFLRSMQGVFVPVTLNKIQWPTNIKADYMLNLQRFMSALVDFRWRENGKTVLYLPHELENVTISDALRDKNLITRCEIVLIHWTKQIKEVLGNHNGQLGERSGGPLQEIDFWKMRAEDMAGITVQLNKPIIDKITTTLRTAKSAYVHAFLQLSEEILLNNKRAKSNLKFLETLSNVIYNLMDSKPSEVAAHLQPIISRIRCIWLTSEYYNSKEQITNLFQKLSNEILSICTKSLDLDDIFERRVKEAKKSLTECIDCCQNYEKVYLNTKHLHEAHSDIPWDLDEHTILAQIRAFVQRCQDLLQICHCTEHFCRYERDLESPTPWFRGVKGLEIAKGLENIKQLYEKQLYQLREYESIILNVKATSWHEGLDRFRIAIKEFEIMMQNLINLAFSQVKTVKHGIDLFELFAFLNSREAIKRTLENNANLLLNSYGEYLNMLRQDVNQYLSLPTRWPTEVRYSFPCRYWRLIKHQLESDMLLLENVYFVPSLLKNLPPYKEQCVHLIRNIDDQIKKIFIEYQNLVEPVCFQSHLLNPYFRISQKPTINSSCVEAIQMVQNLVAFFQTLLVSSSVIIRMSCFYSEFASQLHGVHRLDAIAFRITFFSHGPTTKVT</sequence>
<dbReference type="AlphaFoldDB" id="A0ABD2Q5C4"/>
<protein>
    <recommendedName>
        <fullName evidence="1">Dynein heavy chain tail domain-containing protein</fullName>
    </recommendedName>
</protein>
<reference evidence="2 3" key="1">
    <citation type="submission" date="2024-11" db="EMBL/GenBank/DDBJ databases">
        <title>Adaptive evolution of stress response genes in parasites aligns with host niche diversity.</title>
        <authorList>
            <person name="Hahn C."/>
            <person name="Resl P."/>
        </authorList>
    </citation>
    <scope>NUCLEOTIDE SEQUENCE [LARGE SCALE GENOMIC DNA]</scope>
    <source>
        <strain evidence="2">EGGRZ-B1_66</strain>
        <tissue evidence="2">Body</tissue>
    </source>
</reference>
<evidence type="ECO:0000259" key="1">
    <source>
        <dbReference type="Pfam" id="PF08385"/>
    </source>
</evidence>
<dbReference type="Proteomes" id="UP001626550">
    <property type="component" value="Unassembled WGS sequence"/>
</dbReference>
<dbReference type="Pfam" id="PF08385">
    <property type="entry name" value="DHC_N1"/>
    <property type="match status" value="1"/>
</dbReference>
<evidence type="ECO:0000313" key="3">
    <source>
        <dbReference type="Proteomes" id="UP001626550"/>
    </source>
</evidence>
<gene>
    <name evidence="2" type="ORF">Ciccas_006590</name>
</gene>